<gene>
    <name evidence="1" type="ORF">BAE44_0021444</name>
</gene>
<keyword evidence="2" id="KW-1185">Reference proteome</keyword>
<evidence type="ECO:0000313" key="1">
    <source>
        <dbReference type="EMBL" id="OEL17536.1"/>
    </source>
</evidence>
<dbReference type="AlphaFoldDB" id="A0A1E5UXB3"/>
<organism evidence="1 2">
    <name type="scientific">Dichanthelium oligosanthes</name>
    <dbReference type="NCBI Taxonomy" id="888268"/>
    <lineage>
        <taxon>Eukaryota</taxon>
        <taxon>Viridiplantae</taxon>
        <taxon>Streptophyta</taxon>
        <taxon>Embryophyta</taxon>
        <taxon>Tracheophyta</taxon>
        <taxon>Spermatophyta</taxon>
        <taxon>Magnoliopsida</taxon>
        <taxon>Liliopsida</taxon>
        <taxon>Poales</taxon>
        <taxon>Poaceae</taxon>
        <taxon>PACMAD clade</taxon>
        <taxon>Panicoideae</taxon>
        <taxon>Panicodae</taxon>
        <taxon>Paniceae</taxon>
        <taxon>Dichantheliinae</taxon>
        <taxon>Dichanthelium</taxon>
    </lineage>
</organism>
<dbReference type="EMBL" id="LWDX02059717">
    <property type="protein sequence ID" value="OEL17536.1"/>
    <property type="molecule type" value="Genomic_DNA"/>
</dbReference>
<evidence type="ECO:0000313" key="2">
    <source>
        <dbReference type="Proteomes" id="UP000095767"/>
    </source>
</evidence>
<feature type="non-terminal residue" evidence="1">
    <location>
        <position position="1"/>
    </location>
</feature>
<proteinExistence type="predicted"/>
<comment type="caution">
    <text evidence="1">The sequence shown here is derived from an EMBL/GenBank/DDBJ whole genome shotgun (WGS) entry which is preliminary data.</text>
</comment>
<sequence length="42" mass="4840">LGADMSTVHRPFCYFNCLARFMHPVVFKKITRYVSTGNSKLC</sequence>
<accession>A0A1E5UXB3</accession>
<dbReference type="Proteomes" id="UP000095767">
    <property type="component" value="Unassembled WGS sequence"/>
</dbReference>
<name>A0A1E5UXB3_9POAL</name>
<reference evidence="1 2" key="1">
    <citation type="submission" date="2016-09" db="EMBL/GenBank/DDBJ databases">
        <title>The draft genome of Dichanthelium oligosanthes: A C3 panicoid grass species.</title>
        <authorList>
            <person name="Studer A.J."/>
            <person name="Schnable J.C."/>
            <person name="Brutnell T.P."/>
        </authorList>
    </citation>
    <scope>NUCLEOTIDE SEQUENCE [LARGE SCALE GENOMIC DNA]</scope>
    <source>
        <strain evidence="2">cv. Kellogg 1175</strain>
        <tissue evidence="1">Leaf</tissue>
    </source>
</reference>
<protein>
    <submittedName>
        <fullName evidence="1">Uncharacterized protein</fullName>
    </submittedName>
</protein>